<feature type="transmembrane region" description="Helical" evidence="2">
    <location>
        <begin position="31"/>
        <end position="52"/>
    </location>
</feature>
<keyword evidence="2" id="KW-1133">Transmembrane helix</keyword>
<feature type="transmembrane region" description="Helical" evidence="2">
    <location>
        <begin position="6"/>
        <end position="24"/>
    </location>
</feature>
<dbReference type="VEuPathDB" id="CryptoDB:Vbra_11091"/>
<evidence type="ECO:0000313" key="3">
    <source>
        <dbReference type="EMBL" id="CEL92707.1"/>
    </source>
</evidence>
<proteinExistence type="predicted"/>
<gene>
    <name evidence="3" type="ORF">Vbra_11091</name>
</gene>
<protein>
    <submittedName>
        <fullName evidence="3">Uncharacterized protein</fullName>
    </submittedName>
</protein>
<evidence type="ECO:0000256" key="1">
    <source>
        <dbReference type="SAM" id="MobiDB-lite"/>
    </source>
</evidence>
<accession>A0A0G4E9V7</accession>
<evidence type="ECO:0000313" key="4">
    <source>
        <dbReference type="Proteomes" id="UP000041254"/>
    </source>
</evidence>
<feature type="compositionally biased region" description="Low complexity" evidence="1">
    <location>
        <begin position="419"/>
        <end position="430"/>
    </location>
</feature>
<organism evidence="3 4">
    <name type="scientific">Vitrella brassicaformis (strain CCMP3155)</name>
    <dbReference type="NCBI Taxonomy" id="1169540"/>
    <lineage>
        <taxon>Eukaryota</taxon>
        <taxon>Sar</taxon>
        <taxon>Alveolata</taxon>
        <taxon>Colpodellida</taxon>
        <taxon>Vitrellaceae</taxon>
        <taxon>Vitrella</taxon>
    </lineage>
</organism>
<evidence type="ECO:0000256" key="2">
    <source>
        <dbReference type="SAM" id="Phobius"/>
    </source>
</evidence>
<dbReference type="AlphaFoldDB" id="A0A0G4E9V7"/>
<feature type="region of interest" description="Disordered" evidence="1">
    <location>
        <begin position="395"/>
        <end position="470"/>
    </location>
</feature>
<feature type="compositionally biased region" description="Polar residues" evidence="1">
    <location>
        <begin position="405"/>
        <end position="418"/>
    </location>
</feature>
<dbReference type="Proteomes" id="UP000041254">
    <property type="component" value="Unassembled WGS sequence"/>
</dbReference>
<keyword evidence="2" id="KW-0812">Transmembrane</keyword>
<keyword evidence="2" id="KW-0472">Membrane</keyword>
<dbReference type="EMBL" id="CDMY01000098">
    <property type="protein sequence ID" value="CEL92707.1"/>
    <property type="molecule type" value="Genomic_DNA"/>
</dbReference>
<name>A0A0G4E9V7_VITBC</name>
<reference evidence="3 4" key="1">
    <citation type="submission" date="2014-11" db="EMBL/GenBank/DDBJ databases">
        <authorList>
            <person name="Zhu J."/>
            <person name="Qi W."/>
            <person name="Song R."/>
        </authorList>
    </citation>
    <scope>NUCLEOTIDE SEQUENCE [LARGE SCALE GENOMIC DNA]</scope>
</reference>
<dbReference type="PhylomeDB" id="A0A0G4E9V7"/>
<keyword evidence="4" id="KW-1185">Reference proteome</keyword>
<sequence length="504" mass="56028">MEEQGLVIWTASIVLMEVVVIINWSRTLNALIVIIVAALNIVHYINILLLVVPQFRRSLVYAAYQYAYGAVDGVLCCRAGIIYLLLKWPWTYLIGRDAKCREGVPRVFINYTTGYLDLRQGRNRMNTRTISCCPLSVEAMLKSLSLGGRAAEVGVGVGVMRMTAHAMQDAIELLQIHEIPPDLSEFFWSQAFLFHALRMKIVKDREDPTKDRMIVMPHPIEDSKQGFRQMSIEETSQAMKEEAVKQASLLLQVKAAKAAESHGERSLHNAGRIVSPVDLPDGSTDSTAYQAAAEGQCRTRPIIVGVPLDDFELNLSYVVDELVTRQQQHEETLRGQRLLATTEGVAREDDGKPGGWMGLYLAFRQAKQKLIQTGTDPEDVPAALATYASQKDYIPLSSPHDVSQPRPSASNASITSEGSPSMPRCSSPSMQHHPFSSMRLQAIPQPSDDIGSGRQRGSPPRTSSSMFESRDFKNFAEAVYRDIAGPVTIRRTIRRSKSKPNWGD</sequence>
<dbReference type="InParanoid" id="A0A0G4E9V7"/>